<dbReference type="Pfam" id="PF13264">
    <property type="entry name" value="DUF4055"/>
    <property type="match status" value="1"/>
</dbReference>
<evidence type="ECO:0000313" key="3">
    <source>
        <dbReference type="Proteomes" id="UP001628646"/>
    </source>
</evidence>
<proteinExistence type="predicted"/>
<dbReference type="RefSeq" id="WP_407800312.1">
    <property type="nucleotide sequence ID" value="NZ_JBJNUX010000004.1"/>
</dbReference>
<reference evidence="2 3" key="1">
    <citation type="submission" date="2024-12" db="EMBL/GenBank/DDBJ databases">
        <title>Pseudomonas species isolated from Lotus nodules promote plant growth.</title>
        <authorList>
            <person name="Yu Y.-H."/>
            <person name="Kurtenbach J."/>
            <person name="Crosbie D."/>
            <person name="Brachmann A."/>
            <person name="Marin M."/>
        </authorList>
    </citation>
    <scope>NUCLEOTIDE SEQUENCE [LARGE SCALE GENOMIC DNA]</scope>
    <source>
        <strain evidence="2 3">PLb11B</strain>
    </source>
</reference>
<comment type="caution">
    <text evidence="2">The sequence shown here is derived from an EMBL/GenBank/DDBJ whole genome shotgun (WGS) entry which is preliminary data.</text>
</comment>
<dbReference type="InterPro" id="IPR025129">
    <property type="entry name" value="DUF4055"/>
</dbReference>
<name>A0ABW8W3T2_9PSED</name>
<feature type="domain" description="DUF4055" evidence="1">
    <location>
        <begin position="253"/>
        <end position="387"/>
    </location>
</feature>
<sequence length="471" mass="52307">MANYSDQRQEYADAKPGWLLVKRCVKGAREVRKHDEYLPMPDPTDTSSENQARYKQLKKRAMFLNITGRTRAGLLGAVFRKTAELGLPTEVEYLKENASGDGTSLEQLSKKAVGECLDTGRGGFLVDYPKVEAASGVSSMADAAKQKALIHFYDAESIIDWDEQVIDGVKHLVYVNLQECVSKFDAAQLSREEYKQNRVLLLIDGKYEQRVYKEGSEDFTPTNPTDKNGRPFDHIPFSFFGSENNDADIDKSPLEDLADVNILHYGNSATVEESGFISSQPTLFLTTDISPDEFVKLNPTGMRIGSRRGYNLGKTGSATLVQAEATQLTRELMKDKQEQMVMIGARIVQQGGGNETAEAARIRYSSDNSILGTVAGNVSEALKRAILDAERFMIGEPNEKDTVFWLNQAFFDEVMTAQDILAQVQLWQQGVIAKKDLRTNLRQSGTIEADRTDEDIDDDIEATAPVVGNVV</sequence>
<evidence type="ECO:0000313" key="2">
    <source>
        <dbReference type="EMBL" id="MFL8999505.1"/>
    </source>
</evidence>
<dbReference type="EMBL" id="JBJNUY010000005">
    <property type="protein sequence ID" value="MFL8999505.1"/>
    <property type="molecule type" value="Genomic_DNA"/>
</dbReference>
<gene>
    <name evidence="2" type="ORF">ACJ8NA_12680</name>
</gene>
<protein>
    <submittedName>
        <fullName evidence="2">DUF4055 domain-containing protein</fullName>
    </submittedName>
</protein>
<dbReference type="Proteomes" id="UP001628646">
    <property type="component" value="Unassembled WGS sequence"/>
</dbReference>
<evidence type="ECO:0000259" key="1">
    <source>
        <dbReference type="Pfam" id="PF13264"/>
    </source>
</evidence>
<accession>A0ABW8W3T2</accession>
<keyword evidence="3" id="KW-1185">Reference proteome</keyword>
<organism evidence="2 3">
    <name type="scientific">Pseudomonas azerbaijanorientalis</name>
    <dbReference type="NCBI Taxonomy" id="2842350"/>
    <lineage>
        <taxon>Bacteria</taxon>
        <taxon>Pseudomonadati</taxon>
        <taxon>Pseudomonadota</taxon>
        <taxon>Gammaproteobacteria</taxon>
        <taxon>Pseudomonadales</taxon>
        <taxon>Pseudomonadaceae</taxon>
        <taxon>Pseudomonas</taxon>
    </lineage>
</organism>